<reference evidence="2 3" key="1">
    <citation type="journal article" date="2015" name="Genome Announc.">
        <title>Expanding the biotechnology potential of lactobacilli through comparative genomics of 213 strains and associated genera.</title>
        <authorList>
            <person name="Sun Z."/>
            <person name="Harris H.M."/>
            <person name="McCann A."/>
            <person name="Guo C."/>
            <person name="Argimon S."/>
            <person name="Zhang W."/>
            <person name="Yang X."/>
            <person name="Jeffery I.B."/>
            <person name="Cooney J.C."/>
            <person name="Kagawa T.F."/>
            <person name="Liu W."/>
            <person name="Song Y."/>
            <person name="Salvetti E."/>
            <person name="Wrobel A."/>
            <person name="Rasinkangas P."/>
            <person name="Parkhill J."/>
            <person name="Rea M.C."/>
            <person name="O'Sullivan O."/>
            <person name="Ritari J."/>
            <person name="Douillard F.P."/>
            <person name="Paul Ross R."/>
            <person name="Yang R."/>
            <person name="Briner A.E."/>
            <person name="Felis G.E."/>
            <person name="de Vos W.M."/>
            <person name="Barrangou R."/>
            <person name="Klaenhammer T.R."/>
            <person name="Caufield P.W."/>
            <person name="Cui Y."/>
            <person name="Zhang H."/>
            <person name="O'Toole P.W."/>
        </authorList>
    </citation>
    <scope>NUCLEOTIDE SEQUENCE [LARGE SCALE GENOMIC DNA]</scope>
    <source>
        <strain evidence="2 3">DSM 20534</strain>
    </source>
</reference>
<dbReference type="AlphaFoldDB" id="A0A0R1H5B9"/>
<evidence type="ECO:0000313" key="3">
    <source>
        <dbReference type="Proteomes" id="UP000050909"/>
    </source>
</evidence>
<keyword evidence="1" id="KW-0963">Cytoplasm</keyword>
<gene>
    <name evidence="2" type="ORF">FC62_GL000289</name>
</gene>
<proteinExistence type="predicted"/>
<accession>A0A0R1H5B9</accession>
<dbReference type="EMBL" id="AZCV01000001">
    <property type="protein sequence ID" value="KRK38602.1"/>
    <property type="molecule type" value="Genomic_DNA"/>
</dbReference>
<dbReference type="PATRIC" id="fig|1423722.3.peg.293"/>
<dbReference type="Proteomes" id="UP000050909">
    <property type="component" value="Unassembled WGS sequence"/>
</dbReference>
<dbReference type="InterPro" id="IPR016979">
    <property type="entry name" value="DUF2129"/>
</dbReference>
<sequence>MQVNLGEKFNNRVGLVVWLRNFNDQKKLFQYGNVVHASKALKYVYLYVPKEKVHDIRHSLQRAHFVRRIQSSNVLKLDFDLAHEKELMEQVKLEAQQHNEAERGKH</sequence>
<comment type="caution">
    <text evidence="2">The sequence shown here is derived from an EMBL/GenBank/DDBJ whole genome shotgun (WGS) entry which is preliminary data.</text>
</comment>
<keyword evidence="3" id="KW-1185">Reference proteome</keyword>
<protein>
    <submittedName>
        <fullName evidence="2">Uncharacterized protein</fullName>
    </submittedName>
</protein>
<organism evidence="2 3">
    <name type="scientific">Amylolactobacillus amylotrophicus DSM 20534</name>
    <dbReference type="NCBI Taxonomy" id="1423722"/>
    <lineage>
        <taxon>Bacteria</taxon>
        <taxon>Bacillati</taxon>
        <taxon>Bacillota</taxon>
        <taxon>Bacilli</taxon>
        <taxon>Lactobacillales</taxon>
        <taxon>Lactobacillaceae</taxon>
        <taxon>Amylolactobacillus</taxon>
    </lineage>
</organism>
<name>A0A0R1H5B9_9LACO</name>
<evidence type="ECO:0000256" key="1">
    <source>
        <dbReference type="ARBA" id="ARBA00022490"/>
    </source>
</evidence>
<dbReference type="Pfam" id="PF09902">
    <property type="entry name" value="DUF2129"/>
    <property type="match status" value="1"/>
</dbReference>
<evidence type="ECO:0000313" key="2">
    <source>
        <dbReference type="EMBL" id="KRK38602.1"/>
    </source>
</evidence>
<dbReference type="RefSeq" id="WP_054745193.1">
    <property type="nucleotide sequence ID" value="NZ_AZCV01000001.1"/>
</dbReference>